<keyword evidence="2" id="KW-0874">Quinone</keyword>
<dbReference type="Pfam" id="PF00499">
    <property type="entry name" value="Oxidored_q3"/>
    <property type="match status" value="1"/>
</dbReference>
<feature type="transmembrane region" description="Helical" evidence="2">
    <location>
        <begin position="128"/>
        <end position="149"/>
    </location>
</feature>
<evidence type="ECO:0000256" key="2">
    <source>
        <dbReference type="RuleBase" id="RU004431"/>
    </source>
</evidence>
<feature type="region of interest" description="Disordered" evidence="3">
    <location>
        <begin position="213"/>
        <end position="232"/>
    </location>
</feature>
<keyword evidence="2" id="KW-1133">Transmembrane helix</keyword>
<feature type="transmembrane region" description="Helical" evidence="2">
    <location>
        <begin position="94"/>
        <end position="116"/>
    </location>
</feature>
<reference evidence="4" key="1">
    <citation type="journal article" date="2019" name="Chin Med">
        <title>Plastid genome and composition analysis of two medical ferns: Dryopteris crassirhizoma Nakai and Osmunda japonica Thunb.</title>
        <authorList>
            <person name="Xu L."/>
            <person name="Xing Y."/>
            <person name="Wang B."/>
            <person name="Liu C."/>
            <person name="Wang W."/>
            <person name="Kang T."/>
        </authorList>
    </citation>
    <scope>NUCLEOTIDE SEQUENCE</scope>
</reference>
<keyword evidence="2" id="KW-0520">NAD</keyword>
<keyword evidence="2" id="KW-0618">Plastoquinone</keyword>
<dbReference type="PANTHER" id="PTHR33269">
    <property type="entry name" value="NADH-UBIQUINONE OXIDOREDUCTASE CHAIN 6"/>
    <property type="match status" value="1"/>
</dbReference>
<proteinExistence type="inferred from homology"/>
<keyword evidence="2" id="KW-0521">NADP</keyword>
<dbReference type="GO" id="GO:0008137">
    <property type="term" value="F:NADH dehydrogenase (ubiquinone) activity"/>
    <property type="evidence" value="ECO:0007669"/>
    <property type="project" value="UniProtKB-UniRule"/>
</dbReference>
<keyword evidence="2" id="KW-0812">Transmembrane</keyword>
<dbReference type="InterPro" id="IPR001457">
    <property type="entry name" value="NADH_UbQ/plastoQ_OxRdtase_su6"/>
</dbReference>
<comment type="subunit">
    <text evidence="2">NDH is composed of at least 16 different subunits, 5 of which are encoded in the nucleus.</text>
</comment>
<keyword evidence="2 4" id="KW-0150">Chloroplast</keyword>
<evidence type="ECO:0000256" key="1">
    <source>
        <dbReference type="ARBA" id="ARBA00005698"/>
    </source>
</evidence>
<keyword evidence="2" id="KW-0472">Membrane</keyword>
<keyword evidence="2" id="KW-0793">Thylakoid</keyword>
<organism evidence="4">
    <name type="scientific">Dryopteris crassirhizoma</name>
    <name type="common">Thick stemmed wood fern</name>
    <dbReference type="NCBI Taxonomy" id="97234"/>
    <lineage>
        <taxon>Eukaryota</taxon>
        <taxon>Viridiplantae</taxon>
        <taxon>Streptophyta</taxon>
        <taxon>Embryophyta</taxon>
        <taxon>Tracheophyta</taxon>
        <taxon>Polypodiopsida</taxon>
        <taxon>Polypodiidae</taxon>
        <taxon>Polypodiales</taxon>
        <taxon>Polypodiineae</taxon>
        <taxon>Dryopteridaceae</taxon>
        <taxon>Dryopteridoideae</taxon>
        <taxon>Dryopteris</taxon>
    </lineage>
</organism>
<name>A0A4D6JBM0_DRYCA</name>
<dbReference type="EC" id="7.1.1.-" evidence="2"/>
<dbReference type="InterPro" id="IPR042106">
    <property type="entry name" value="Nuo/plastoQ_OxRdtase_6_NuoJ"/>
</dbReference>
<comment type="catalytic activity">
    <reaction evidence="2">
        <text>a plastoquinone + NADPH + (n+1) H(+)(in) = a plastoquinol + NADP(+) + n H(+)(out)</text>
        <dbReference type="Rhea" id="RHEA:42612"/>
        <dbReference type="Rhea" id="RHEA-COMP:9561"/>
        <dbReference type="Rhea" id="RHEA-COMP:9562"/>
        <dbReference type="ChEBI" id="CHEBI:15378"/>
        <dbReference type="ChEBI" id="CHEBI:17757"/>
        <dbReference type="ChEBI" id="CHEBI:57783"/>
        <dbReference type="ChEBI" id="CHEBI:58349"/>
        <dbReference type="ChEBI" id="CHEBI:62192"/>
    </reaction>
</comment>
<dbReference type="GO" id="GO:0009535">
    <property type="term" value="C:chloroplast thylakoid membrane"/>
    <property type="evidence" value="ECO:0007669"/>
    <property type="project" value="UniProtKB-SubCell"/>
</dbReference>
<feature type="transmembrane region" description="Helical" evidence="2">
    <location>
        <begin position="186"/>
        <end position="205"/>
    </location>
</feature>
<dbReference type="PANTHER" id="PTHR33269:SF17">
    <property type="entry name" value="NADH-UBIQUINONE OXIDOREDUCTASE CHAIN 6"/>
    <property type="match status" value="1"/>
</dbReference>
<dbReference type="Gene3D" id="1.20.120.1200">
    <property type="entry name" value="NADH-ubiquinone/plastoquinone oxidoreductase chain 6, subunit NuoJ"/>
    <property type="match status" value="1"/>
</dbReference>
<accession>A0A4D6JBM0</accession>
<sequence>MLLIWLFVTERKGRRRGGSTKYRWKSHEISKYLCPTNLSKLIHEFILSLIESGIPLGSLGTTSFANVAHSAFSSGLVFTRISLSYFVSNADSVAAAQLLVYVGAINVLIVSAVMVTEKPMRSGSTTRGVGYFAASGACGVLFLALVNTICNTNWFDISFVNQSDTLSAGKPTIDTHQLGYKLLSEFLVPFELLSILLLVALVGAINPARDEDTITTDKKSSSSSSRNNFPFF</sequence>
<comment type="function">
    <text evidence="2">NDH shuttles electrons from NAD(P)H:plastoquinone, via FMN and iron-sulfur (Fe-S) centers, to quinones in the photosynthetic chain and possibly in a chloroplast respiratory chain. The immediate electron acceptor for the enzyme in this species is believed to be plastoquinone. Couples the redox reaction to proton translocation, and thus conserves the redox energy in a proton gradient.</text>
</comment>
<protein>
    <recommendedName>
        <fullName evidence="2">NAD(P)H-quinone oxidoreductase subunit 6, chloroplastic</fullName>
        <ecNumber evidence="2">7.1.1.-</ecNumber>
    </recommendedName>
</protein>
<comment type="subcellular location">
    <subcellularLocation>
        <location evidence="2">Plastid</location>
        <location evidence="2">Chloroplast thylakoid membrane</location>
    </subcellularLocation>
</comment>
<comment type="similarity">
    <text evidence="1 2">Belongs to the complex I subunit 6 family.</text>
</comment>
<evidence type="ECO:0000256" key="3">
    <source>
        <dbReference type="SAM" id="MobiDB-lite"/>
    </source>
</evidence>
<dbReference type="EMBL" id="MK554795">
    <property type="protein sequence ID" value="QCD15657.1"/>
    <property type="molecule type" value="Genomic_DNA"/>
</dbReference>
<geneLocation type="chloroplast" evidence="4"/>
<evidence type="ECO:0000313" key="4">
    <source>
        <dbReference type="EMBL" id="QCD15657.1"/>
    </source>
</evidence>
<dbReference type="GO" id="GO:0048038">
    <property type="term" value="F:quinone binding"/>
    <property type="evidence" value="ECO:0007669"/>
    <property type="project" value="UniProtKB-KW"/>
</dbReference>
<comment type="catalytic activity">
    <reaction evidence="2">
        <text>a plastoquinone + NADH + (n+1) H(+)(in) = a plastoquinol + NAD(+) + n H(+)(out)</text>
        <dbReference type="Rhea" id="RHEA:42608"/>
        <dbReference type="Rhea" id="RHEA-COMP:9561"/>
        <dbReference type="Rhea" id="RHEA-COMP:9562"/>
        <dbReference type="ChEBI" id="CHEBI:15378"/>
        <dbReference type="ChEBI" id="CHEBI:17757"/>
        <dbReference type="ChEBI" id="CHEBI:57540"/>
        <dbReference type="ChEBI" id="CHEBI:57945"/>
        <dbReference type="ChEBI" id="CHEBI:62192"/>
    </reaction>
</comment>
<gene>
    <name evidence="4" type="primary">ndhG</name>
</gene>
<dbReference type="AlphaFoldDB" id="A0A4D6JBM0"/>
<keyword evidence="2 4" id="KW-0934">Plastid</keyword>